<accession>A0ABD0LAA2</accession>
<reference evidence="1 2" key="1">
    <citation type="journal article" date="2023" name="Sci. Data">
        <title>Genome assembly of the Korean intertidal mud-creeper Batillaria attramentaria.</title>
        <authorList>
            <person name="Patra A.K."/>
            <person name="Ho P.T."/>
            <person name="Jun S."/>
            <person name="Lee S.J."/>
            <person name="Kim Y."/>
            <person name="Won Y.J."/>
        </authorList>
    </citation>
    <scope>NUCLEOTIDE SEQUENCE [LARGE SCALE GENOMIC DNA]</scope>
    <source>
        <strain evidence="1">Wonlab-2016</strain>
    </source>
</reference>
<comment type="caution">
    <text evidence="1">The sequence shown here is derived from an EMBL/GenBank/DDBJ whole genome shotgun (WGS) entry which is preliminary data.</text>
</comment>
<dbReference type="Proteomes" id="UP001519460">
    <property type="component" value="Unassembled WGS sequence"/>
</dbReference>
<name>A0ABD0LAA2_9CAEN</name>
<evidence type="ECO:0000313" key="2">
    <source>
        <dbReference type="Proteomes" id="UP001519460"/>
    </source>
</evidence>
<organism evidence="1 2">
    <name type="scientific">Batillaria attramentaria</name>
    <dbReference type="NCBI Taxonomy" id="370345"/>
    <lineage>
        <taxon>Eukaryota</taxon>
        <taxon>Metazoa</taxon>
        <taxon>Spiralia</taxon>
        <taxon>Lophotrochozoa</taxon>
        <taxon>Mollusca</taxon>
        <taxon>Gastropoda</taxon>
        <taxon>Caenogastropoda</taxon>
        <taxon>Sorbeoconcha</taxon>
        <taxon>Cerithioidea</taxon>
        <taxon>Batillariidae</taxon>
        <taxon>Batillaria</taxon>
    </lineage>
</organism>
<dbReference type="EMBL" id="JACVVK020000070">
    <property type="protein sequence ID" value="KAK7496059.1"/>
    <property type="molecule type" value="Genomic_DNA"/>
</dbReference>
<proteinExistence type="predicted"/>
<dbReference type="AlphaFoldDB" id="A0ABD0LAA2"/>
<keyword evidence="2" id="KW-1185">Reference proteome</keyword>
<evidence type="ECO:0000313" key="1">
    <source>
        <dbReference type="EMBL" id="KAK7496059.1"/>
    </source>
</evidence>
<gene>
    <name evidence="1" type="ORF">BaRGS_00012760</name>
</gene>
<sequence length="98" mass="11044">MVIVKADKWPHGDCQQLVNALQSQYYSKDGYCESRQVATRCNFVAAFWPFSRPLTSRARETGIGIHCLPHDGHFPPIPCHRLDGAAVLCTCTLFYSWG</sequence>
<protein>
    <submittedName>
        <fullName evidence="1">Uncharacterized protein</fullName>
    </submittedName>
</protein>